<dbReference type="InterPro" id="IPR013249">
    <property type="entry name" value="RNA_pol_sigma70_r4_t2"/>
</dbReference>
<accession>A0A4U1IZX0</accession>
<evidence type="ECO:0000256" key="4">
    <source>
        <dbReference type="ARBA" id="ARBA00023163"/>
    </source>
</evidence>
<dbReference type="AlphaFoldDB" id="A0A4U1IZX0"/>
<feature type="domain" description="RNA polymerase sigma-70 region 2" evidence="5">
    <location>
        <begin position="42"/>
        <end position="108"/>
    </location>
</feature>
<feature type="domain" description="RNA polymerase sigma factor 70 region 4 type 2" evidence="6">
    <location>
        <begin position="140"/>
        <end position="190"/>
    </location>
</feature>
<dbReference type="GO" id="GO:0016987">
    <property type="term" value="F:sigma factor activity"/>
    <property type="evidence" value="ECO:0007669"/>
    <property type="project" value="UniProtKB-KW"/>
</dbReference>
<sequence length="206" mass="22521">MSARVLGRPRPGPDEAAVVASPLDLDRARRAGAGEPAAQAWLVMELLPSVRRITRVFLKSSADADDVAQLALLAILRSAASYRGEASLATWGRRIAVRTALKYVRARRQREALIAGDESAADDVPASSPGRPAEALPRHVREYLDELPEAQAEVILLHVALEHTVDEIAEMTEVSRDTVKSRLRLGIEALRKQVRQDIAVGRRRSA</sequence>
<evidence type="ECO:0000256" key="1">
    <source>
        <dbReference type="ARBA" id="ARBA00010641"/>
    </source>
</evidence>
<dbReference type="InterPro" id="IPR007627">
    <property type="entry name" value="RNA_pol_sigma70_r2"/>
</dbReference>
<dbReference type="Pfam" id="PF08281">
    <property type="entry name" value="Sigma70_r4_2"/>
    <property type="match status" value="1"/>
</dbReference>
<keyword evidence="4" id="KW-0804">Transcription</keyword>
<evidence type="ECO:0000256" key="3">
    <source>
        <dbReference type="ARBA" id="ARBA00023082"/>
    </source>
</evidence>
<dbReference type="InterPro" id="IPR013325">
    <property type="entry name" value="RNA_pol_sigma_r2"/>
</dbReference>
<comment type="caution">
    <text evidence="7">The sequence shown here is derived from an EMBL/GenBank/DDBJ whole genome shotgun (WGS) entry which is preliminary data.</text>
</comment>
<dbReference type="Gene3D" id="1.10.1740.10">
    <property type="match status" value="1"/>
</dbReference>
<dbReference type="RefSeq" id="WP_136933402.1">
    <property type="nucleotide sequence ID" value="NZ_SSMQ01000048.1"/>
</dbReference>
<dbReference type="Gene3D" id="1.10.10.10">
    <property type="entry name" value="Winged helix-like DNA-binding domain superfamily/Winged helix DNA-binding domain"/>
    <property type="match status" value="1"/>
</dbReference>
<keyword evidence="3" id="KW-0731">Sigma factor</keyword>
<protein>
    <submittedName>
        <fullName evidence="7">RNA polymerase sigma factor</fullName>
    </submittedName>
</protein>
<dbReference type="SUPFAM" id="SSF88946">
    <property type="entry name" value="Sigma2 domain of RNA polymerase sigma factors"/>
    <property type="match status" value="1"/>
</dbReference>
<gene>
    <name evidence="7" type="ORF">E8A74_34860</name>
</gene>
<dbReference type="InterPro" id="IPR013324">
    <property type="entry name" value="RNA_pol_sigma_r3/r4-like"/>
</dbReference>
<dbReference type="PANTHER" id="PTHR43133:SF51">
    <property type="entry name" value="RNA POLYMERASE SIGMA FACTOR"/>
    <property type="match status" value="1"/>
</dbReference>
<dbReference type="CDD" id="cd06171">
    <property type="entry name" value="Sigma70_r4"/>
    <property type="match status" value="1"/>
</dbReference>
<dbReference type="OrthoDB" id="1056775at2"/>
<dbReference type="SUPFAM" id="SSF88659">
    <property type="entry name" value="Sigma3 and sigma4 domains of RNA polymerase sigma factors"/>
    <property type="match status" value="1"/>
</dbReference>
<name>A0A4U1IZX0_9BACT</name>
<keyword evidence="8" id="KW-1185">Reference proteome</keyword>
<organism evidence="7 8">
    <name type="scientific">Polyangium fumosum</name>
    <dbReference type="NCBI Taxonomy" id="889272"/>
    <lineage>
        <taxon>Bacteria</taxon>
        <taxon>Pseudomonadati</taxon>
        <taxon>Myxococcota</taxon>
        <taxon>Polyangia</taxon>
        <taxon>Polyangiales</taxon>
        <taxon>Polyangiaceae</taxon>
        <taxon>Polyangium</taxon>
    </lineage>
</organism>
<dbReference type="GO" id="GO:0006352">
    <property type="term" value="P:DNA-templated transcription initiation"/>
    <property type="evidence" value="ECO:0007669"/>
    <property type="project" value="InterPro"/>
</dbReference>
<evidence type="ECO:0000256" key="2">
    <source>
        <dbReference type="ARBA" id="ARBA00023015"/>
    </source>
</evidence>
<dbReference type="EMBL" id="SSMQ01000048">
    <property type="protein sequence ID" value="TKD00287.1"/>
    <property type="molecule type" value="Genomic_DNA"/>
</dbReference>
<dbReference type="GO" id="GO:0003677">
    <property type="term" value="F:DNA binding"/>
    <property type="evidence" value="ECO:0007669"/>
    <property type="project" value="InterPro"/>
</dbReference>
<dbReference type="InterPro" id="IPR039425">
    <property type="entry name" value="RNA_pol_sigma-70-like"/>
</dbReference>
<dbReference type="NCBIfam" id="TIGR02937">
    <property type="entry name" value="sigma70-ECF"/>
    <property type="match status" value="1"/>
</dbReference>
<dbReference type="PANTHER" id="PTHR43133">
    <property type="entry name" value="RNA POLYMERASE ECF-TYPE SIGMA FACTO"/>
    <property type="match status" value="1"/>
</dbReference>
<dbReference type="InterPro" id="IPR014284">
    <property type="entry name" value="RNA_pol_sigma-70_dom"/>
</dbReference>
<evidence type="ECO:0000313" key="8">
    <source>
        <dbReference type="Proteomes" id="UP000309215"/>
    </source>
</evidence>
<evidence type="ECO:0000313" key="7">
    <source>
        <dbReference type="EMBL" id="TKD00287.1"/>
    </source>
</evidence>
<dbReference type="Pfam" id="PF04542">
    <property type="entry name" value="Sigma70_r2"/>
    <property type="match status" value="1"/>
</dbReference>
<reference evidence="7 8" key="1">
    <citation type="submission" date="2019-04" db="EMBL/GenBank/DDBJ databases">
        <authorList>
            <person name="Li Y."/>
            <person name="Wang J."/>
        </authorList>
    </citation>
    <scope>NUCLEOTIDE SEQUENCE [LARGE SCALE GENOMIC DNA]</scope>
    <source>
        <strain evidence="7 8">DSM 14668</strain>
    </source>
</reference>
<evidence type="ECO:0000259" key="5">
    <source>
        <dbReference type="Pfam" id="PF04542"/>
    </source>
</evidence>
<comment type="similarity">
    <text evidence="1">Belongs to the sigma-70 factor family. ECF subfamily.</text>
</comment>
<proteinExistence type="inferred from homology"/>
<evidence type="ECO:0000259" key="6">
    <source>
        <dbReference type="Pfam" id="PF08281"/>
    </source>
</evidence>
<dbReference type="InterPro" id="IPR036388">
    <property type="entry name" value="WH-like_DNA-bd_sf"/>
</dbReference>
<dbReference type="Proteomes" id="UP000309215">
    <property type="component" value="Unassembled WGS sequence"/>
</dbReference>
<keyword evidence="2" id="KW-0805">Transcription regulation</keyword>